<dbReference type="AlphaFoldDB" id="A0A7J6NS79"/>
<proteinExistence type="predicted"/>
<feature type="region of interest" description="Disordered" evidence="1">
    <location>
        <begin position="17"/>
        <end position="81"/>
    </location>
</feature>
<gene>
    <name evidence="2" type="ORF">FOZ62_017844</name>
</gene>
<feature type="compositionally biased region" description="Acidic residues" evidence="1">
    <location>
        <begin position="17"/>
        <end position="30"/>
    </location>
</feature>
<protein>
    <submittedName>
        <fullName evidence="2">Uncharacterized protein</fullName>
    </submittedName>
</protein>
<comment type="caution">
    <text evidence="2">The sequence shown here is derived from an EMBL/GenBank/DDBJ whole genome shotgun (WGS) entry which is preliminary data.</text>
</comment>
<feature type="non-terminal residue" evidence="2">
    <location>
        <position position="1"/>
    </location>
</feature>
<feature type="compositionally biased region" description="Low complexity" evidence="1">
    <location>
        <begin position="31"/>
        <end position="48"/>
    </location>
</feature>
<dbReference type="Proteomes" id="UP000574390">
    <property type="component" value="Unassembled WGS sequence"/>
</dbReference>
<organism evidence="2 3">
    <name type="scientific">Perkinsus olseni</name>
    <name type="common">Perkinsus atlanticus</name>
    <dbReference type="NCBI Taxonomy" id="32597"/>
    <lineage>
        <taxon>Eukaryota</taxon>
        <taxon>Sar</taxon>
        <taxon>Alveolata</taxon>
        <taxon>Perkinsozoa</taxon>
        <taxon>Perkinsea</taxon>
        <taxon>Perkinsida</taxon>
        <taxon>Perkinsidae</taxon>
        <taxon>Perkinsus</taxon>
    </lineage>
</organism>
<evidence type="ECO:0000256" key="1">
    <source>
        <dbReference type="SAM" id="MobiDB-lite"/>
    </source>
</evidence>
<name>A0A7J6NS79_PEROL</name>
<accession>A0A7J6NS79</accession>
<evidence type="ECO:0000313" key="3">
    <source>
        <dbReference type="Proteomes" id="UP000574390"/>
    </source>
</evidence>
<reference evidence="2 3" key="1">
    <citation type="submission" date="2020-04" db="EMBL/GenBank/DDBJ databases">
        <title>Perkinsus olseni comparative genomics.</title>
        <authorList>
            <person name="Bogema D.R."/>
        </authorList>
    </citation>
    <scope>NUCLEOTIDE SEQUENCE [LARGE SCALE GENOMIC DNA]</scope>
    <source>
        <strain evidence="2">ATCC PRA-205</strain>
    </source>
</reference>
<evidence type="ECO:0000313" key="2">
    <source>
        <dbReference type="EMBL" id="KAF4686387.1"/>
    </source>
</evidence>
<sequence>VGAQEVVNAQVAEILEEADECRASDDEESDGSSSSSSSSPSTTSSGSGSRDRQGAVEELGGDANSLLDGLTPEEINSLAAA</sequence>
<dbReference type="EMBL" id="JABANM010036919">
    <property type="protein sequence ID" value="KAF4686387.1"/>
    <property type="molecule type" value="Genomic_DNA"/>
</dbReference>